<sequence>MGQFSYFGNLKQTSEYPGLALQKLLKHNPRELENLTLVATLNLSFNHLCGEGGVFNNVTEISHIGNKDLLGAFEALILYTKDLLDIRIAREKNENFK</sequence>
<comment type="caution">
    <text evidence="1">The sequence shown here is derived from an EMBL/GenBank/DDBJ whole genome shotgun (WGS) entry which is preliminary data.</text>
</comment>
<dbReference type="InterPro" id="IPR032675">
    <property type="entry name" value="LRR_dom_sf"/>
</dbReference>
<dbReference type="AlphaFoldDB" id="A0A371H839"/>
<dbReference type="EMBL" id="QJKJ01003333">
    <property type="protein sequence ID" value="RDX98948.1"/>
    <property type="molecule type" value="Genomic_DNA"/>
</dbReference>
<evidence type="ECO:0000313" key="2">
    <source>
        <dbReference type="Proteomes" id="UP000257109"/>
    </source>
</evidence>
<evidence type="ECO:0000313" key="1">
    <source>
        <dbReference type="EMBL" id="RDX98948.1"/>
    </source>
</evidence>
<reference evidence="1" key="1">
    <citation type="submission" date="2018-05" db="EMBL/GenBank/DDBJ databases">
        <title>Draft genome of Mucuna pruriens seed.</title>
        <authorList>
            <person name="Nnadi N.E."/>
            <person name="Vos R."/>
            <person name="Hasami M.H."/>
            <person name="Devisetty U.K."/>
            <person name="Aguiy J.C."/>
        </authorList>
    </citation>
    <scope>NUCLEOTIDE SEQUENCE [LARGE SCALE GENOMIC DNA]</scope>
    <source>
        <strain evidence="1">JCA_2017</strain>
    </source>
</reference>
<dbReference type="Gene3D" id="3.80.10.10">
    <property type="entry name" value="Ribonuclease Inhibitor"/>
    <property type="match status" value="1"/>
</dbReference>
<proteinExistence type="predicted"/>
<gene>
    <name evidence="1" type="ORF">CR513_18079</name>
</gene>
<name>A0A371H839_MUCPR</name>
<dbReference type="Proteomes" id="UP000257109">
    <property type="component" value="Unassembled WGS sequence"/>
</dbReference>
<accession>A0A371H839</accession>
<feature type="non-terminal residue" evidence="1">
    <location>
        <position position="97"/>
    </location>
</feature>
<organism evidence="1 2">
    <name type="scientific">Mucuna pruriens</name>
    <name type="common">Velvet bean</name>
    <name type="synonym">Dolichos pruriens</name>
    <dbReference type="NCBI Taxonomy" id="157652"/>
    <lineage>
        <taxon>Eukaryota</taxon>
        <taxon>Viridiplantae</taxon>
        <taxon>Streptophyta</taxon>
        <taxon>Embryophyta</taxon>
        <taxon>Tracheophyta</taxon>
        <taxon>Spermatophyta</taxon>
        <taxon>Magnoliopsida</taxon>
        <taxon>eudicotyledons</taxon>
        <taxon>Gunneridae</taxon>
        <taxon>Pentapetalae</taxon>
        <taxon>rosids</taxon>
        <taxon>fabids</taxon>
        <taxon>Fabales</taxon>
        <taxon>Fabaceae</taxon>
        <taxon>Papilionoideae</taxon>
        <taxon>50 kb inversion clade</taxon>
        <taxon>NPAAA clade</taxon>
        <taxon>indigoferoid/millettioid clade</taxon>
        <taxon>Phaseoleae</taxon>
        <taxon>Mucuna</taxon>
    </lineage>
</organism>
<keyword evidence="2" id="KW-1185">Reference proteome</keyword>
<protein>
    <submittedName>
        <fullName evidence="1">Uncharacterized protein</fullName>
    </submittedName>
</protein>
<feature type="non-terminal residue" evidence="1">
    <location>
        <position position="1"/>
    </location>
</feature>